<keyword evidence="3 7" id="KW-0489">Methyltransferase</keyword>
<evidence type="ECO:0000256" key="7">
    <source>
        <dbReference type="RuleBase" id="RU364114"/>
    </source>
</evidence>
<evidence type="ECO:0000256" key="6">
    <source>
        <dbReference type="ARBA" id="ARBA00048612"/>
    </source>
</evidence>
<comment type="catalytic activity">
    <reaction evidence="6 7">
        <text>L-arginyl-[protein] + 2 S-adenosyl-L-methionine = N(omega),N(omega)'-dimethyl-L-arginyl-[protein] + 2 S-adenosyl-L-homocysteine + 2 H(+)</text>
        <dbReference type="Rhea" id="RHEA:48108"/>
        <dbReference type="Rhea" id="RHEA-COMP:10532"/>
        <dbReference type="Rhea" id="RHEA-COMP:11992"/>
        <dbReference type="ChEBI" id="CHEBI:15378"/>
        <dbReference type="ChEBI" id="CHEBI:29965"/>
        <dbReference type="ChEBI" id="CHEBI:57856"/>
        <dbReference type="ChEBI" id="CHEBI:59789"/>
        <dbReference type="ChEBI" id="CHEBI:88221"/>
        <dbReference type="EC" id="2.1.1.320"/>
    </reaction>
</comment>
<accession>A0A8S1N198</accession>
<evidence type="ECO:0000256" key="4">
    <source>
        <dbReference type="ARBA" id="ARBA00022679"/>
    </source>
</evidence>
<comment type="caution">
    <text evidence="8">The sequence shown here is derived from an EMBL/GenBank/DDBJ whole genome shotgun (WGS) entry which is preliminary data.</text>
</comment>
<dbReference type="EC" id="2.1.1.320" evidence="7"/>
<comment type="subcellular location">
    <subcellularLocation>
        <location evidence="1 7">Mitochondrion</location>
    </subcellularLocation>
</comment>
<evidence type="ECO:0000256" key="5">
    <source>
        <dbReference type="ARBA" id="ARBA00023128"/>
    </source>
</evidence>
<evidence type="ECO:0000313" key="9">
    <source>
        <dbReference type="Proteomes" id="UP000688137"/>
    </source>
</evidence>
<gene>
    <name evidence="8" type="ORF">PPRIM_AZ9-3.1.T0700109</name>
</gene>
<name>A0A8S1N198_PARPR</name>
<protein>
    <recommendedName>
        <fullName evidence="7">Protein arginine methyltransferase NDUFAF7</fullName>
        <ecNumber evidence="7">2.1.1.320</ecNumber>
    </recommendedName>
</protein>
<dbReference type="EMBL" id="CAJJDM010000073">
    <property type="protein sequence ID" value="CAD8083536.1"/>
    <property type="molecule type" value="Genomic_DNA"/>
</dbReference>
<dbReference type="GO" id="GO:0005739">
    <property type="term" value="C:mitochondrion"/>
    <property type="evidence" value="ECO:0007669"/>
    <property type="project" value="UniProtKB-SubCell"/>
</dbReference>
<keyword evidence="9" id="KW-1185">Reference proteome</keyword>
<dbReference type="Proteomes" id="UP000688137">
    <property type="component" value="Unassembled WGS sequence"/>
</dbReference>
<dbReference type="FunFam" id="3.40.50.12710:FF:000012">
    <property type="entry name" value="Protein arginine methyltransferase NDUFAF7"/>
    <property type="match status" value="1"/>
</dbReference>
<evidence type="ECO:0000256" key="2">
    <source>
        <dbReference type="ARBA" id="ARBA00005891"/>
    </source>
</evidence>
<dbReference type="PANTHER" id="PTHR12049:SF5">
    <property type="entry name" value="PROTEIN ARGININE METHYLTRANSFERASE NDUFAF7 HOMOLOG, MITOCHONDRIAL"/>
    <property type="match status" value="1"/>
</dbReference>
<keyword evidence="4 7" id="KW-0808">Transferase</keyword>
<reference evidence="8" key="1">
    <citation type="submission" date="2021-01" db="EMBL/GenBank/DDBJ databases">
        <authorList>
            <consortium name="Genoscope - CEA"/>
            <person name="William W."/>
        </authorList>
    </citation>
    <scope>NUCLEOTIDE SEQUENCE</scope>
</reference>
<dbReference type="InterPro" id="IPR003788">
    <property type="entry name" value="NDUFAF7"/>
</dbReference>
<dbReference type="GO" id="GO:0032259">
    <property type="term" value="P:methylation"/>
    <property type="evidence" value="ECO:0007669"/>
    <property type="project" value="UniProtKB-KW"/>
</dbReference>
<keyword evidence="5 7" id="KW-0496">Mitochondrion</keyword>
<dbReference type="GO" id="GO:0035243">
    <property type="term" value="F:protein-arginine omega-N symmetric methyltransferase activity"/>
    <property type="evidence" value="ECO:0007669"/>
    <property type="project" value="UniProtKB-EC"/>
</dbReference>
<comment type="similarity">
    <text evidence="2 7">Belongs to the NDUFAF7 family.</text>
</comment>
<dbReference type="Pfam" id="PF02636">
    <property type="entry name" value="Methyltransf_28"/>
    <property type="match status" value="1"/>
</dbReference>
<evidence type="ECO:0000256" key="1">
    <source>
        <dbReference type="ARBA" id="ARBA00004173"/>
    </source>
</evidence>
<dbReference type="OMA" id="FRVTEAI"/>
<comment type="function">
    <text evidence="7">Arginine methyltransferase involved in the assembly or stability of mitochondrial NADH:ubiquinone oxidoreductase complex (complex I).</text>
</comment>
<evidence type="ECO:0000256" key="3">
    <source>
        <dbReference type="ARBA" id="ARBA00022603"/>
    </source>
</evidence>
<dbReference type="PANTHER" id="PTHR12049">
    <property type="entry name" value="PROTEIN ARGININE METHYLTRANSFERASE NDUFAF7, MITOCHONDRIAL"/>
    <property type="match status" value="1"/>
</dbReference>
<sequence length="390" mass="46095">MKRMLVRDFIYDRLYHPVEGYFVKNIQLGALKKPIEFKQLLGYEDYTKKLAENYPENQWLTPSEVFRPYYGITLGNYINQQFRFTRKEKLRIVEIGAGYGAACEGVLYYMRNHQPQIFSNMEYHLVDISPEACQQAEKRLSQDFKQQIKKGTLKIFNQDFLSYKQNSQKNEMWFFVFLEVFDNLAHDKVIDGKQVYVENMKEFTETITDQLIQETYVMYQQFKQQQKNEDQNIEDRFLFNTLRKLISKYYGNQKSNSIFLPTGALQVLKHIKSNFQNPSLVIADFDLLKNNFTQESINAPIVSKKLAKPHERIDYESYLVERGAADIFFPTDFNFVQYMVKQILGMDSQIFKAYQFADQFSQSSWTTTKSGYNPLKEDFGNTSFLVTDHS</sequence>
<dbReference type="AlphaFoldDB" id="A0A8S1N198"/>
<organism evidence="8 9">
    <name type="scientific">Paramecium primaurelia</name>
    <dbReference type="NCBI Taxonomy" id="5886"/>
    <lineage>
        <taxon>Eukaryota</taxon>
        <taxon>Sar</taxon>
        <taxon>Alveolata</taxon>
        <taxon>Ciliophora</taxon>
        <taxon>Intramacronucleata</taxon>
        <taxon>Oligohymenophorea</taxon>
        <taxon>Peniculida</taxon>
        <taxon>Parameciidae</taxon>
        <taxon>Paramecium</taxon>
    </lineage>
</organism>
<proteinExistence type="inferred from homology"/>
<evidence type="ECO:0000313" key="8">
    <source>
        <dbReference type="EMBL" id="CAD8083536.1"/>
    </source>
</evidence>